<gene>
    <name evidence="2" type="ORF">J1N35_023517</name>
</gene>
<dbReference type="AlphaFoldDB" id="A0A9D3VIX8"/>
<evidence type="ECO:0000256" key="1">
    <source>
        <dbReference type="SAM" id="MobiDB-lite"/>
    </source>
</evidence>
<sequence length="124" mass="14139">MLHSLGLADDEFNESKSEEEPSDFDRFDCAIGDDVFNNVRINVCGRGRVNLDGLNMDDLQLGELSDNDKSETLNSAYELDSNDKTWPEFNIETNMNNSKLEIRLLFPNKDSLKEIVRKYGKVSN</sequence>
<reference evidence="2 3" key="1">
    <citation type="journal article" date="2021" name="Plant Biotechnol. J.">
        <title>Multi-omics assisted identification of the key and species-specific regulatory components of drought-tolerant mechanisms in Gossypium stocksii.</title>
        <authorList>
            <person name="Yu D."/>
            <person name="Ke L."/>
            <person name="Zhang D."/>
            <person name="Wu Y."/>
            <person name="Sun Y."/>
            <person name="Mei J."/>
            <person name="Sun J."/>
            <person name="Sun Y."/>
        </authorList>
    </citation>
    <scope>NUCLEOTIDE SEQUENCE [LARGE SCALE GENOMIC DNA]</scope>
    <source>
        <strain evidence="3">cv. E1</strain>
        <tissue evidence="2">Leaf</tissue>
    </source>
</reference>
<dbReference type="EMBL" id="JAIQCV010000007">
    <property type="protein sequence ID" value="KAH1083756.1"/>
    <property type="molecule type" value="Genomic_DNA"/>
</dbReference>
<evidence type="ECO:0000313" key="2">
    <source>
        <dbReference type="EMBL" id="KAH1083756.1"/>
    </source>
</evidence>
<keyword evidence="3" id="KW-1185">Reference proteome</keyword>
<comment type="caution">
    <text evidence="2">The sequence shown here is derived from an EMBL/GenBank/DDBJ whole genome shotgun (WGS) entry which is preliminary data.</text>
</comment>
<evidence type="ECO:0000313" key="3">
    <source>
        <dbReference type="Proteomes" id="UP000828251"/>
    </source>
</evidence>
<accession>A0A9D3VIX8</accession>
<name>A0A9D3VIX8_9ROSI</name>
<proteinExistence type="predicted"/>
<dbReference type="Proteomes" id="UP000828251">
    <property type="component" value="Unassembled WGS sequence"/>
</dbReference>
<feature type="region of interest" description="Disordered" evidence="1">
    <location>
        <begin position="1"/>
        <end position="23"/>
    </location>
</feature>
<protein>
    <submittedName>
        <fullName evidence="2">Uncharacterized protein</fullName>
    </submittedName>
</protein>
<organism evidence="2 3">
    <name type="scientific">Gossypium stocksii</name>
    <dbReference type="NCBI Taxonomy" id="47602"/>
    <lineage>
        <taxon>Eukaryota</taxon>
        <taxon>Viridiplantae</taxon>
        <taxon>Streptophyta</taxon>
        <taxon>Embryophyta</taxon>
        <taxon>Tracheophyta</taxon>
        <taxon>Spermatophyta</taxon>
        <taxon>Magnoliopsida</taxon>
        <taxon>eudicotyledons</taxon>
        <taxon>Gunneridae</taxon>
        <taxon>Pentapetalae</taxon>
        <taxon>rosids</taxon>
        <taxon>malvids</taxon>
        <taxon>Malvales</taxon>
        <taxon>Malvaceae</taxon>
        <taxon>Malvoideae</taxon>
        <taxon>Gossypium</taxon>
    </lineage>
</organism>
<feature type="compositionally biased region" description="Basic and acidic residues" evidence="1">
    <location>
        <begin position="13"/>
        <end position="23"/>
    </location>
</feature>